<organism evidence="3 4">
    <name type="scientific">Marisediminicola antarctica</name>
    <dbReference type="NCBI Taxonomy" id="674079"/>
    <lineage>
        <taxon>Bacteria</taxon>
        <taxon>Bacillati</taxon>
        <taxon>Actinomycetota</taxon>
        <taxon>Actinomycetes</taxon>
        <taxon>Micrococcales</taxon>
        <taxon>Microbacteriaceae</taxon>
        <taxon>Marisediminicola</taxon>
    </lineage>
</organism>
<evidence type="ECO:0000259" key="2">
    <source>
        <dbReference type="SMART" id="SM00507"/>
    </source>
</evidence>
<dbReference type="OrthoDB" id="5177627at2"/>
<dbReference type="Pfam" id="PF02720">
    <property type="entry name" value="DUF222"/>
    <property type="match status" value="1"/>
</dbReference>
<gene>
    <name evidence="3" type="ORF">BHD05_02385</name>
</gene>
<keyword evidence="4" id="KW-1185">Reference proteome</keyword>
<dbReference type="RefSeq" id="WP_161885011.1">
    <property type="nucleotide sequence ID" value="NZ_CP017146.1"/>
</dbReference>
<feature type="compositionally biased region" description="Basic and acidic residues" evidence="1">
    <location>
        <begin position="310"/>
        <end position="334"/>
    </location>
</feature>
<sequence>MSKATDPLIDSAIAFASVWAGALTGFGARVGEHPDARPPDAPGARGAGSGAAAAAVSVGAAGASFGLVSVAPSQLDVETMSDAGLVRAIQSGYDLKRHVDALLVRAAGELSVRSRPSLGQGGLAKSSGHTSPASLITELGRVTLAEAGRTVRLGEATTAPVSLLGERLPAPFPLVADAVNSGVVQVDAAQSIITSLTQAAPRALPVHLVAAEEELVTFAAHHPADTVRKLSISWRDALDTDGIAPREEALIAARSLRWSKQGNGLERCTIDLDPLGAGYVRTMIDAMVGDALRAVRFDTDPTGPAGTAGGHDHGHGMGDEGLDRDACGDHHVELPDPRTIPRIAADALIDVARHMMGCTTAPGLLPHTTLIIRMTLEQLHSGLGAAHLDGVEDPITAGAARRLAADAELIPAVLGGNSQILDLGTGRRLFTRAQRIAFAERDGGCAITGCGRPPSYTEAHHIHWWSHGGTTNLNNGILLCTGHHHIIHKGWTVQVTDNTPWFTPPTHIDPTRTPKRGGKLPTPALP</sequence>
<name>A0A7L5AEA6_9MICO</name>
<dbReference type="Pfam" id="PF13391">
    <property type="entry name" value="HNH_2"/>
    <property type="match status" value="1"/>
</dbReference>
<accession>A0A7L5AEA6</accession>
<dbReference type="Gene3D" id="1.10.30.50">
    <property type="match status" value="1"/>
</dbReference>
<dbReference type="InterPro" id="IPR003870">
    <property type="entry name" value="DUF222"/>
</dbReference>
<reference evidence="3 4" key="1">
    <citation type="submission" date="2016-09" db="EMBL/GenBank/DDBJ databases">
        <title>Complete genome sequence of microbes from the polar regions.</title>
        <authorList>
            <person name="Liao L."/>
            <person name="Chen B."/>
        </authorList>
    </citation>
    <scope>NUCLEOTIDE SEQUENCE [LARGE SCALE GENOMIC DNA]</scope>
    <source>
        <strain evidence="3 4">ZS314</strain>
    </source>
</reference>
<evidence type="ECO:0000256" key="1">
    <source>
        <dbReference type="SAM" id="MobiDB-lite"/>
    </source>
</evidence>
<feature type="domain" description="HNH nuclease" evidence="2">
    <location>
        <begin position="433"/>
        <end position="486"/>
    </location>
</feature>
<dbReference type="EMBL" id="CP017146">
    <property type="protein sequence ID" value="QHO68653.1"/>
    <property type="molecule type" value="Genomic_DNA"/>
</dbReference>
<protein>
    <recommendedName>
        <fullName evidence="2">HNH nuclease domain-containing protein</fullName>
    </recommendedName>
</protein>
<evidence type="ECO:0000313" key="3">
    <source>
        <dbReference type="EMBL" id="QHO68653.1"/>
    </source>
</evidence>
<dbReference type="InterPro" id="IPR003615">
    <property type="entry name" value="HNH_nuc"/>
</dbReference>
<dbReference type="KEGG" id="mant:BHD05_02385"/>
<dbReference type="SMART" id="SM00507">
    <property type="entry name" value="HNHc"/>
    <property type="match status" value="1"/>
</dbReference>
<dbReference type="CDD" id="cd00085">
    <property type="entry name" value="HNHc"/>
    <property type="match status" value="1"/>
</dbReference>
<dbReference type="AlphaFoldDB" id="A0A7L5AEA6"/>
<feature type="region of interest" description="Disordered" evidence="1">
    <location>
        <begin position="502"/>
        <end position="526"/>
    </location>
</feature>
<feature type="region of interest" description="Disordered" evidence="1">
    <location>
        <begin position="301"/>
        <end position="334"/>
    </location>
</feature>
<proteinExistence type="predicted"/>
<dbReference type="Proteomes" id="UP000464507">
    <property type="component" value="Chromosome"/>
</dbReference>
<evidence type="ECO:0000313" key="4">
    <source>
        <dbReference type="Proteomes" id="UP000464507"/>
    </source>
</evidence>